<dbReference type="EMBL" id="QUMO01000003">
    <property type="protein sequence ID" value="REF85890.1"/>
    <property type="molecule type" value="Genomic_DNA"/>
</dbReference>
<evidence type="ECO:0000256" key="1">
    <source>
        <dbReference type="SAM" id="Phobius"/>
    </source>
</evidence>
<reference evidence="2 3" key="1">
    <citation type="submission" date="2018-08" db="EMBL/GenBank/DDBJ databases">
        <title>Genomic Encyclopedia of Type Strains, Phase IV (KMG-IV): sequencing the most valuable type-strain genomes for metagenomic binning, comparative biology and taxonomic classification.</title>
        <authorList>
            <person name="Goeker M."/>
        </authorList>
    </citation>
    <scope>NUCLEOTIDE SEQUENCE [LARGE SCALE GENOMIC DNA]</scope>
    <source>
        <strain evidence="2 3">BW863</strain>
    </source>
</reference>
<keyword evidence="3" id="KW-1185">Reference proteome</keyword>
<feature type="transmembrane region" description="Helical" evidence="1">
    <location>
        <begin position="25"/>
        <end position="46"/>
    </location>
</feature>
<keyword evidence="1" id="KW-0472">Membrane</keyword>
<name>A0A3D9YTE8_9HYPH</name>
<comment type="caution">
    <text evidence="2">The sequence shown here is derived from an EMBL/GenBank/DDBJ whole genome shotgun (WGS) entry which is preliminary data.</text>
</comment>
<accession>A0A3D9YTE8</accession>
<feature type="transmembrane region" description="Helical" evidence="1">
    <location>
        <begin position="117"/>
        <end position="142"/>
    </location>
</feature>
<dbReference type="AlphaFoldDB" id="A0A3D9YTE8"/>
<dbReference type="Proteomes" id="UP000256900">
    <property type="component" value="Unassembled WGS sequence"/>
</dbReference>
<keyword evidence="1" id="KW-1133">Transmembrane helix</keyword>
<protein>
    <submittedName>
        <fullName evidence="2">Uncharacterized protein</fullName>
    </submittedName>
</protein>
<evidence type="ECO:0000313" key="3">
    <source>
        <dbReference type="Proteomes" id="UP000256900"/>
    </source>
</evidence>
<organism evidence="2 3">
    <name type="scientific">Methylovirgula ligni</name>
    <dbReference type="NCBI Taxonomy" id="569860"/>
    <lineage>
        <taxon>Bacteria</taxon>
        <taxon>Pseudomonadati</taxon>
        <taxon>Pseudomonadota</taxon>
        <taxon>Alphaproteobacteria</taxon>
        <taxon>Hyphomicrobiales</taxon>
        <taxon>Beijerinckiaceae</taxon>
        <taxon>Methylovirgula</taxon>
    </lineage>
</organism>
<feature type="transmembrane region" description="Helical" evidence="1">
    <location>
        <begin position="66"/>
        <end position="87"/>
    </location>
</feature>
<evidence type="ECO:0000313" key="2">
    <source>
        <dbReference type="EMBL" id="REF85890.1"/>
    </source>
</evidence>
<proteinExistence type="predicted"/>
<sequence length="147" mass="15763">MQDGNPPSTIAHPAPHRDNVSATMLFLGLFTGPVVWGLQFVVNFALASHTCYPGATPLNVPAWHSAWAVILLLNLLAAVLALAAATLSYRHWQVTRTEHQGDAGHAIEAGEGRTRFLALWGVMTGLGFFVAILFNTLALFMVPECAG</sequence>
<keyword evidence="1" id="KW-0812">Transmembrane</keyword>
<gene>
    <name evidence="2" type="ORF">DES32_1929</name>
</gene>